<dbReference type="OrthoDB" id="1073749at2"/>
<comment type="caution">
    <text evidence="1">The sequence shown here is derived from an EMBL/GenBank/DDBJ whole genome shotgun (WGS) entry which is preliminary data.</text>
</comment>
<sequence>MMEFLNIYANCQLVHGANMSLLCDLQLHKFYHIPNDTFEVLQYLKQHSIQDCIAHFGEDNQEAIDSYIHFVVKKEMGFIDDRLLEQLIPIDFQWDRFTPVTNVILEYNERLNYANKFVGDLFDLNVQALEIRCYHTVQLDHLLPLVEMFNDKTLRVIKLILPYDGSISLNDLETVVKKNPRVKSIWIHDAPEHKVEKIFNDTVAVVSLARPINACTACGEISSSYFQSNMELFSESQHYNTCLNRKLSIDYNGYIRNCPSMEQHFGHMEEVELSAVLKDPLLKEYWGIRKDDIDTCRDCEFRHVCTDCRAYLEEPENRYSKPLKCGYSPYTNEWDVWSENPLKQAAMDHYGLRSLVK</sequence>
<dbReference type="NCBIfam" id="TIGR04193">
    <property type="entry name" value="SPASM_w_grasp"/>
    <property type="match status" value="1"/>
</dbReference>
<protein>
    <submittedName>
        <fullName evidence="1">SPASM domain peptide maturase of grasp-with-spasm system</fullName>
    </submittedName>
</protein>
<keyword evidence="2" id="KW-1185">Reference proteome</keyword>
<gene>
    <name evidence="1" type="ORF">CLV59_101774</name>
</gene>
<name>A0A327WCP6_9BACT</name>
<dbReference type="InterPro" id="IPR013785">
    <property type="entry name" value="Aldolase_TIM"/>
</dbReference>
<proteinExistence type="predicted"/>
<accession>A0A327WCP6</accession>
<evidence type="ECO:0000313" key="1">
    <source>
        <dbReference type="EMBL" id="RAJ88009.1"/>
    </source>
</evidence>
<dbReference type="InterPro" id="IPR026497">
    <property type="entry name" value="GRASP-with-SPASM"/>
</dbReference>
<dbReference type="NCBIfam" id="TIGR04085">
    <property type="entry name" value="rSAM_more_4Fe4S"/>
    <property type="match status" value="1"/>
</dbReference>
<dbReference type="Proteomes" id="UP000249819">
    <property type="component" value="Unassembled WGS sequence"/>
</dbReference>
<dbReference type="AlphaFoldDB" id="A0A327WCP6"/>
<dbReference type="SUPFAM" id="SSF102114">
    <property type="entry name" value="Radical SAM enzymes"/>
    <property type="match status" value="1"/>
</dbReference>
<dbReference type="InterPro" id="IPR058240">
    <property type="entry name" value="rSAM_sf"/>
</dbReference>
<dbReference type="Gene3D" id="3.20.20.70">
    <property type="entry name" value="Aldolase class I"/>
    <property type="match status" value="1"/>
</dbReference>
<reference evidence="1 2" key="1">
    <citation type="submission" date="2018-06" db="EMBL/GenBank/DDBJ databases">
        <title>Genomic Encyclopedia of Archaeal and Bacterial Type Strains, Phase II (KMG-II): from individual species to whole genera.</title>
        <authorList>
            <person name="Goeker M."/>
        </authorList>
    </citation>
    <scope>NUCLEOTIDE SEQUENCE [LARGE SCALE GENOMIC DNA]</scope>
    <source>
        <strain evidence="1 2">DSM 29821</strain>
    </source>
</reference>
<evidence type="ECO:0000313" key="2">
    <source>
        <dbReference type="Proteomes" id="UP000249819"/>
    </source>
</evidence>
<dbReference type="InterPro" id="IPR023885">
    <property type="entry name" value="4Fe4S-binding_SPASM_dom"/>
</dbReference>
<organism evidence="1 2">
    <name type="scientific">Chitinophaga dinghuensis</name>
    <dbReference type="NCBI Taxonomy" id="1539050"/>
    <lineage>
        <taxon>Bacteria</taxon>
        <taxon>Pseudomonadati</taxon>
        <taxon>Bacteroidota</taxon>
        <taxon>Chitinophagia</taxon>
        <taxon>Chitinophagales</taxon>
        <taxon>Chitinophagaceae</taxon>
        <taxon>Chitinophaga</taxon>
    </lineage>
</organism>
<dbReference type="EMBL" id="QLMA01000001">
    <property type="protein sequence ID" value="RAJ88009.1"/>
    <property type="molecule type" value="Genomic_DNA"/>
</dbReference>